<protein>
    <submittedName>
        <fullName evidence="7">Flippase-like domain-containing protein</fullName>
    </submittedName>
</protein>
<comment type="subcellular location">
    <subcellularLocation>
        <location evidence="1">Cell membrane</location>
        <topology evidence="1">Multi-pass membrane protein</topology>
    </subcellularLocation>
</comment>
<dbReference type="InterPro" id="IPR022791">
    <property type="entry name" value="L-PG_synthase/AglD"/>
</dbReference>
<accession>A0ABU5E7A9</accession>
<evidence type="ECO:0000256" key="1">
    <source>
        <dbReference type="ARBA" id="ARBA00004651"/>
    </source>
</evidence>
<evidence type="ECO:0000313" key="7">
    <source>
        <dbReference type="EMBL" id="MDY0882207.1"/>
    </source>
</evidence>
<dbReference type="Pfam" id="PF03706">
    <property type="entry name" value="LPG_synthase_TM"/>
    <property type="match status" value="1"/>
</dbReference>
<evidence type="ECO:0000256" key="3">
    <source>
        <dbReference type="ARBA" id="ARBA00022692"/>
    </source>
</evidence>
<feature type="transmembrane region" description="Helical" evidence="6">
    <location>
        <begin position="37"/>
        <end position="57"/>
    </location>
</feature>
<sequence>MKHLGKITAFAGLILAIWLFARDDFSNIVALLRQAGPGLLLASLIHVFPMALNAHAWRVILPGARRPGLASMLRIVWVREAVNGLLPVARIGGEVVSYRLLRRIGVRRSPAVASLTVDMALSVLSQLAFALLGVAFLQAQGAGSLAMQITLALAVLALLAIIFVAVQHGGLFERVMRVLNRLAAGRFEEAIGHSARIDRAVQAMYGRRRAIISCLFLQFAGWIAGAAEIWLALWFLGHPVGVIDAIIIEAVIQAVSSAAFLVPGALGVQEAAFMLIGATLGLGPAPALALAAARRLRDCVVFMPGLVSWQIAETEKLRQAQ</sequence>
<organism evidence="7 8">
    <name type="scientific">Dongia soli</name>
    <dbReference type="NCBI Taxonomy" id="600628"/>
    <lineage>
        <taxon>Bacteria</taxon>
        <taxon>Pseudomonadati</taxon>
        <taxon>Pseudomonadota</taxon>
        <taxon>Alphaproteobacteria</taxon>
        <taxon>Rhodospirillales</taxon>
        <taxon>Dongiaceae</taxon>
        <taxon>Dongia</taxon>
    </lineage>
</organism>
<keyword evidence="4 6" id="KW-1133">Transmembrane helix</keyword>
<evidence type="ECO:0000256" key="6">
    <source>
        <dbReference type="SAM" id="Phobius"/>
    </source>
</evidence>
<feature type="transmembrane region" description="Helical" evidence="6">
    <location>
        <begin position="214"/>
        <end position="236"/>
    </location>
</feature>
<name>A0ABU5E7A9_9PROT</name>
<reference evidence="7 8" key="1">
    <citation type="journal article" date="2016" name="Antonie Van Leeuwenhoek">
        <title>Dongia soli sp. nov., isolated from soil from Dokdo, Korea.</title>
        <authorList>
            <person name="Kim D.U."/>
            <person name="Lee H."/>
            <person name="Kim H."/>
            <person name="Kim S.G."/>
            <person name="Ka J.O."/>
        </authorList>
    </citation>
    <scope>NUCLEOTIDE SEQUENCE [LARGE SCALE GENOMIC DNA]</scope>
    <source>
        <strain evidence="7 8">D78</strain>
    </source>
</reference>
<dbReference type="Proteomes" id="UP001279642">
    <property type="component" value="Unassembled WGS sequence"/>
</dbReference>
<gene>
    <name evidence="7" type="ORF">SMD27_05085</name>
</gene>
<dbReference type="RefSeq" id="WP_320507234.1">
    <property type="nucleotide sequence ID" value="NZ_JAXCLW010000001.1"/>
</dbReference>
<dbReference type="NCBIfam" id="TIGR00374">
    <property type="entry name" value="flippase-like domain"/>
    <property type="match status" value="1"/>
</dbReference>
<evidence type="ECO:0000313" key="8">
    <source>
        <dbReference type="Proteomes" id="UP001279642"/>
    </source>
</evidence>
<feature type="transmembrane region" description="Helical" evidence="6">
    <location>
        <begin position="112"/>
        <end position="139"/>
    </location>
</feature>
<keyword evidence="2" id="KW-1003">Cell membrane</keyword>
<dbReference type="NCBIfam" id="TIGR03476">
    <property type="entry name" value="HpnL"/>
    <property type="match status" value="1"/>
</dbReference>
<keyword evidence="8" id="KW-1185">Reference proteome</keyword>
<evidence type="ECO:0000256" key="4">
    <source>
        <dbReference type="ARBA" id="ARBA00022989"/>
    </source>
</evidence>
<keyword evidence="3 6" id="KW-0812">Transmembrane</keyword>
<proteinExistence type="predicted"/>
<evidence type="ECO:0000256" key="2">
    <source>
        <dbReference type="ARBA" id="ARBA00022475"/>
    </source>
</evidence>
<comment type="caution">
    <text evidence="7">The sequence shown here is derived from an EMBL/GenBank/DDBJ whole genome shotgun (WGS) entry which is preliminary data.</text>
</comment>
<dbReference type="PANTHER" id="PTHR39087:SF2">
    <property type="entry name" value="UPF0104 MEMBRANE PROTEIN MJ1595"/>
    <property type="match status" value="1"/>
</dbReference>
<feature type="transmembrane region" description="Helical" evidence="6">
    <location>
        <begin position="273"/>
        <end position="293"/>
    </location>
</feature>
<dbReference type="PANTHER" id="PTHR39087">
    <property type="entry name" value="UPF0104 MEMBRANE PROTEIN MJ1595"/>
    <property type="match status" value="1"/>
</dbReference>
<evidence type="ECO:0000256" key="5">
    <source>
        <dbReference type="ARBA" id="ARBA00023136"/>
    </source>
</evidence>
<feature type="transmembrane region" description="Helical" evidence="6">
    <location>
        <begin position="145"/>
        <end position="166"/>
    </location>
</feature>
<dbReference type="EMBL" id="JAXCLW010000001">
    <property type="protein sequence ID" value="MDY0882207.1"/>
    <property type="molecule type" value="Genomic_DNA"/>
</dbReference>
<keyword evidence="5 6" id="KW-0472">Membrane</keyword>